<name>A0A2K3N0K4_TRIPR</name>
<dbReference type="InterPro" id="IPR036322">
    <property type="entry name" value="WD40_repeat_dom_sf"/>
</dbReference>
<dbReference type="EMBL" id="ASHM01014656">
    <property type="protein sequence ID" value="PNX96585.1"/>
    <property type="molecule type" value="Genomic_DNA"/>
</dbReference>
<dbReference type="GO" id="GO:0003714">
    <property type="term" value="F:transcription corepressor activity"/>
    <property type="evidence" value="ECO:0007669"/>
    <property type="project" value="InterPro"/>
</dbReference>
<proteinExistence type="predicted"/>
<dbReference type="InterPro" id="IPR006594">
    <property type="entry name" value="LisH"/>
</dbReference>
<protein>
    <submittedName>
        <fullName evidence="3">Transcriptional corepressor LEUNIG-like protein</fullName>
    </submittedName>
</protein>
<feature type="repeat" description="WD" evidence="1">
    <location>
        <begin position="200"/>
        <end position="241"/>
    </location>
</feature>
<evidence type="ECO:0000313" key="4">
    <source>
        <dbReference type="Proteomes" id="UP000236291"/>
    </source>
</evidence>
<reference evidence="3 4" key="1">
    <citation type="journal article" date="2014" name="Am. J. Bot.">
        <title>Genome assembly and annotation for red clover (Trifolium pratense; Fabaceae).</title>
        <authorList>
            <person name="Istvanek J."/>
            <person name="Jaros M."/>
            <person name="Krenek A."/>
            <person name="Repkova J."/>
        </authorList>
    </citation>
    <scope>NUCLEOTIDE SEQUENCE [LARGE SCALE GENOMIC DNA]</scope>
    <source>
        <strain evidence="4">cv. Tatra</strain>
        <tissue evidence="3">Young leaves</tissue>
    </source>
</reference>
<dbReference type="PROSITE" id="PS50896">
    <property type="entry name" value="LISH"/>
    <property type="match status" value="1"/>
</dbReference>
<feature type="repeat" description="WD" evidence="1">
    <location>
        <begin position="157"/>
        <end position="189"/>
    </location>
</feature>
<organism evidence="3 4">
    <name type="scientific">Trifolium pratense</name>
    <name type="common">Red clover</name>
    <dbReference type="NCBI Taxonomy" id="57577"/>
    <lineage>
        <taxon>Eukaryota</taxon>
        <taxon>Viridiplantae</taxon>
        <taxon>Streptophyta</taxon>
        <taxon>Embryophyta</taxon>
        <taxon>Tracheophyta</taxon>
        <taxon>Spermatophyta</taxon>
        <taxon>Magnoliopsida</taxon>
        <taxon>eudicotyledons</taxon>
        <taxon>Gunneridae</taxon>
        <taxon>Pentapetalae</taxon>
        <taxon>rosids</taxon>
        <taxon>fabids</taxon>
        <taxon>Fabales</taxon>
        <taxon>Fabaceae</taxon>
        <taxon>Papilionoideae</taxon>
        <taxon>50 kb inversion clade</taxon>
        <taxon>NPAAA clade</taxon>
        <taxon>Hologalegina</taxon>
        <taxon>IRL clade</taxon>
        <taxon>Trifolieae</taxon>
        <taxon>Trifolium</taxon>
    </lineage>
</organism>
<dbReference type="SMART" id="SM00667">
    <property type="entry name" value="LisH"/>
    <property type="match status" value="1"/>
</dbReference>
<dbReference type="InterPro" id="IPR044716">
    <property type="entry name" value="LEUNIG-like"/>
</dbReference>
<evidence type="ECO:0000256" key="1">
    <source>
        <dbReference type="PROSITE-ProRule" id="PRU00221"/>
    </source>
</evidence>
<feature type="repeat" description="WD" evidence="1">
    <location>
        <begin position="281"/>
        <end position="314"/>
    </location>
</feature>
<dbReference type="InterPro" id="IPR001680">
    <property type="entry name" value="WD40_rpt"/>
</dbReference>
<keyword evidence="1" id="KW-0853">WD repeat</keyword>
<feature type="region of interest" description="Disordered" evidence="2">
    <location>
        <begin position="1"/>
        <end position="20"/>
    </location>
</feature>
<sequence length="399" mass="44331">RKMMGRERVSPDGGKPPSTAESCFCSQWMLPDGGKPWKLHADGERTYFDNFISDYLKKSGFLNTAECFENEARIMRVIPPEFDHYPRGILYDVWSDRGSSSQNQAPNVAAIIDTTPQIIREGYSIQHLSHGKIVASGGPGMKPFICYIETRQSVTTSEAHSLSILDVRFKPGSNMFATSSADKTVKVWDANRPARLLFSFVGHNASVRSLDFNPFKETLCSSDNYDEIKVWDLNRKCNIASSMEGGSIVRFQPGSGTLLAVAKRNVITILDSKSMGVKYRLQGHTKNIRSLCWSASGKTIASVSDDDVRVWSLSLDGQCTYEYPSKGNMFASVVFHPRHRNVLVVGGFQWMELLILENGQIRCISAFSSRCGKSVPGLAACTENESIATTHKSVVNIWK</sequence>
<dbReference type="PROSITE" id="PS50082">
    <property type="entry name" value="WD_REPEATS_2"/>
    <property type="match status" value="3"/>
</dbReference>
<dbReference type="InterPro" id="IPR015943">
    <property type="entry name" value="WD40/YVTN_repeat-like_dom_sf"/>
</dbReference>
<feature type="non-terminal residue" evidence="3">
    <location>
        <position position="1"/>
    </location>
</feature>
<dbReference type="Pfam" id="PF00400">
    <property type="entry name" value="WD40"/>
    <property type="match status" value="3"/>
</dbReference>
<dbReference type="PROSITE" id="PS50294">
    <property type="entry name" value="WD_REPEATS_REGION"/>
    <property type="match status" value="2"/>
</dbReference>
<dbReference type="PANTHER" id="PTHR44376:SF8">
    <property type="entry name" value="TRANSCRIPTIONAL COREPRESSOR LEUNIG-LIKE"/>
    <property type="match status" value="1"/>
</dbReference>
<feature type="compositionally biased region" description="Basic and acidic residues" evidence="2">
    <location>
        <begin position="1"/>
        <end position="10"/>
    </location>
</feature>
<dbReference type="SUPFAM" id="SSF50978">
    <property type="entry name" value="WD40 repeat-like"/>
    <property type="match status" value="1"/>
</dbReference>
<dbReference type="STRING" id="57577.A0A2K3N0K4"/>
<dbReference type="SMART" id="SM00320">
    <property type="entry name" value="WD40"/>
    <property type="match status" value="3"/>
</dbReference>
<gene>
    <name evidence="3" type="ORF">L195_g019794</name>
</gene>
<evidence type="ECO:0000256" key="2">
    <source>
        <dbReference type="SAM" id="MobiDB-lite"/>
    </source>
</evidence>
<comment type="caution">
    <text evidence="3">The sequence shown here is derived from an EMBL/GenBank/DDBJ whole genome shotgun (WGS) entry which is preliminary data.</text>
</comment>
<accession>A0A2K3N0K4</accession>
<evidence type="ECO:0000313" key="3">
    <source>
        <dbReference type="EMBL" id="PNX96585.1"/>
    </source>
</evidence>
<reference evidence="3 4" key="2">
    <citation type="journal article" date="2017" name="Front. Plant Sci.">
        <title>Gene Classification and Mining of Molecular Markers Useful in Red Clover (Trifolium pratense) Breeding.</title>
        <authorList>
            <person name="Istvanek J."/>
            <person name="Dluhosova J."/>
            <person name="Dluhos P."/>
            <person name="Patkova L."/>
            <person name="Nedelnik J."/>
            <person name="Repkova J."/>
        </authorList>
    </citation>
    <scope>NUCLEOTIDE SEQUENCE [LARGE SCALE GENOMIC DNA]</scope>
    <source>
        <strain evidence="4">cv. Tatra</strain>
        <tissue evidence="3">Young leaves</tissue>
    </source>
</reference>
<dbReference type="AlphaFoldDB" id="A0A2K3N0K4"/>
<dbReference type="PANTHER" id="PTHR44376">
    <property type="entry name" value="TRANSCRIPTIONAL REGULATOR OF FILAMENTOUS GROWTH FLO8"/>
    <property type="match status" value="1"/>
</dbReference>
<dbReference type="Gene3D" id="2.130.10.10">
    <property type="entry name" value="YVTN repeat-like/Quinoprotein amine dehydrogenase"/>
    <property type="match status" value="2"/>
</dbReference>
<dbReference type="Proteomes" id="UP000236291">
    <property type="component" value="Unassembled WGS sequence"/>
</dbReference>